<dbReference type="EMBL" id="BGPR01000844">
    <property type="protein sequence ID" value="GBM37567.1"/>
    <property type="molecule type" value="Genomic_DNA"/>
</dbReference>
<keyword evidence="3" id="KW-1185">Reference proteome</keyword>
<accession>A0A4Y2F994</accession>
<evidence type="ECO:0000256" key="1">
    <source>
        <dbReference type="SAM" id="MobiDB-lite"/>
    </source>
</evidence>
<evidence type="ECO:0000313" key="3">
    <source>
        <dbReference type="Proteomes" id="UP000499080"/>
    </source>
</evidence>
<organism evidence="2 3">
    <name type="scientific">Araneus ventricosus</name>
    <name type="common">Orbweaver spider</name>
    <name type="synonym">Epeira ventricosa</name>
    <dbReference type="NCBI Taxonomy" id="182803"/>
    <lineage>
        <taxon>Eukaryota</taxon>
        <taxon>Metazoa</taxon>
        <taxon>Ecdysozoa</taxon>
        <taxon>Arthropoda</taxon>
        <taxon>Chelicerata</taxon>
        <taxon>Arachnida</taxon>
        <taxon>Araneae</taxon>
        <taxon>Araneomorphae</taxon>
        <taxon>Entelegynae</taxon>
        <taxon>Araneoidea</taxon>
        <taxon>Araneidae</taxon>
        <taxon>Araneus</taxon>
    </lineage>
</organism>
<name>A0A4Y2F994_ARAVE</name>
<sequence>MLFPAASCNTSLQTRHQLPLKSQIHEIHSIKCQLYSTSPQAKLPSRFRWPMDSVRNNELGTPLLSLARHVQLVVNLGQSRTHIVQKEGNNSPQTYPRLHGVE</sequence>
<feature type="compositionally biased region" description="Polar residues" evidence="1">
    <location>
        <begin position="83"/>
        <end position="94"/>
    </location>
</feature>
<protein>
    <submittedName>
        <fullName evidence="2">Uncharacterized protein</fullName>
    </submittedName>
</protein>
<dbReference type="Proteomes" id="UP000499080">
    <property type="component" value="Unassembled WGS sequence"/>
</dbReference>
<gene>
    <name evidence="2" type="ORF">AVEN_130707_1</name>
</gene>
<reference evidence="2 3" key="1">
    <citation type="journal article" date="2019" name="Sci. Rep.">
        <title>Orb-weaving spider Araneus ventricosus genome elucidates the spidroin gene catalogue.</title>
        <authorList>
            <person name="Kono N."/>
            <person name="Nakamura H."/>
            <person name="Ohtoshi R."/>
            <person name="Moran D.A.P."/>
            <person name="Shinohara A."/>
            <person name="Yoshida Y."/>
            <person name="Fujiwara M."/>
            <person name="Mori M."/>
            <person name="Tomita M."/>
            <person name="Arakawa K."/>
        </authorList>
    </citation>
    <scope>NUCLEOTIDE SEQUENCE [LARGE SCALE GENOMIC DNA]</scope>
</reference>
<proteinExistence type="predicted"/>
<evidence type="ECO:0000313" key="2">
    <source>
        <dbReference type="EMBL" id="GBM37567.1"/>
    </source>
</evidence>
<comment type="caution">
    <text evidence="2">The sequence shown here is derived from an EMBL/GenBank/DDBJ whole genome shotgun (WGS) entry which is preliminary data.</text>
</comment>
<feature type="region of interest" description="Disordered" evidence="1">
    <location>
        <begin position="83"/>
        <end position="102"/>
    </location>
</feature>
<dbReference type="AlphaFoldDB" id="A0A4Y2F994"/>